<accession>A0ACC0PTC2</accession>
<dbReference type="EMBL" id="CM046389">
    <property type="protein sequence ID" value="KAI8569002.1"/>
    <property type="molecule type" value="Genomic_DNA"/>
</dbReference>
<evidence type="ECO:0000313" key="2">
    <source>
        <dbReference type="Proteomes" id="UP001062846"/>
    </source>
</evidence>
<comment type="caution">
    <text evidence="1">The sequence shown here is derived from an EMBL/GenBank/DDBJ whole genome shotgun (WGS) entry which is preliminary data.</text>
</comment>
<keyword evidence="2" id="KW-1185">Reference proteome</keyword>
<sequence>MADDKITRSKLSEKDRRKDTEDEEVGANISGPKPKDTSKEKSKATAQAQNTKEEATKKKLNKLQIGVGDTKGLERKTKSVRGKEIADSSGGEIKYASDTQSETEMPVKTDDEFELVKAEAEGFSDGDYVSLDLTKSDDSNGSVEEFTVKVHELPVVMVEDYVKLKSDTSDDAGVVTPETGGVFSPETEDELKQSESGSSIYLDAHTTVEGLEKKSGFDLEINTNREGLKEELYGVSRRANKGKAKLEREEKESDDDDLEVETNIEGLVEAMRKLYRQVTKGTKGKLKRLMKNREEYSSEAEELELDREWDDEAGPKLRALRDELEVLKESNYVKEVELIGMVKELIDYDAEALAIDAVVLSEVDPIRGECQRENGSSEIGDKRS</sequence>
<protein>
    <submittedName>
        <fullName evidence="1">Uncharacterized protein</fullName>
    </submittedName>
</protein>
<evidence type="ECO:0000313" key="1">
    <source>
        <dbReference type="EMBL" id="KAI8569002.1"/>
    </source>
</evidence>
<proteinExistence type="predicted"/>
<name>A0ACC0PTC2_RHOML</name>
<reference evidence="1" key="1">
    <citation type="submission" date="2022-02" db="EMBL/GenBank/DDBJ databases">
        <title>Plant Genome Project.</title>
        <authorList>
            <person name="Zhang R.-G."/>
        </authorList>
    </citation>
    <scope>NUCLEOTIDE SEQUENCE</scope>
    <source>
        <strain evidence="1">AT1</strain>
    </source>
</reference>
<organism evidence="1 2">
    <name type="scientific">Rhododendron molle</name>
    <name type="common">Chinese azalea</name>
    <name type="synonym">Azalea mollis</name>
    <dbReference type="NCBI Taxonomy" id="49168"/>
    <lineage>
        <taxon>Eukaryota</taxon>
        <taxon>Viridiplantae</taxon>
        <taxon>Streptophyta</taxon>
        <taxon>Embryophyta</taxon>
        <taxon>Tracheophyta</taxon>
        <taxon>Spermatophyta</taxon>
        <taxon>Magnoliopsida</taxon>
        <taxon>eudicotyledons</taxon>
        <taxon>Gunneridae</taxon>
        <taxon>Pentapetalae</taxon>
        <taxon>asterids</taxon>
        <taxon>Ericales</taxon>
        <taxon>Ericaceae</taxon>
        <taxon>Ericoideae</taxon>
        <taxon>Rhodoreae</taxon>
        <taxon>Rhododendron</taxon>
    </lineage>
</organism>
<gene>
    <name evidence="1" type="ORF">RHMOL_Rhmol02G0245200</name>
</gene>
<dbReference type="Proteomes" id="UP001062846">
    <property type="component" value="Chromosome 2"/>
</dbReference>